<evidence type="ECO:0000259" key="12">
    <source>
        <dbReference type="PROSITE" id="PS51745"/>
    </source>
</evidence>
<dbReference type="InterPro" id="IPR033389">
    <property type="entry name" value="AUX/IAA_dom"/>
</dbReference>
<dbReference type="OrthoDB" id="1926344at2759"/>
<name>A0A0K9PXX5_ZOSMR</name>
<dbReference type="Proteomes" id="UP000036987">
    <property type="component" value="Unassembled WGS sequence"/>
</dbReference>
<dbReference type="STRING" id="29655.A0A0K9PXX5"/>
<evidence type="ECO:0000256" key="9">
    <source>
        <dbReference type="ARBA" id="ARBA00023294"/>
    </source>
</evidence>
<proteinExistence type="inferred from homology"/>
<organism evidence="13 14">
    <name type="scientific">Zostera marina</name>
    <name type="common">Eelgrass</name>
    <dbReference type="NCBI Taxonomy" id="29655"/>
    <lineage>
        <taxon>Eukaryota</taxon>
        <taxon>Viridiplantae</taxon>
        <taxon>Streptophyta</taxon>
        <taxon>Embryophyta</taxon>
        <taxon>Tracheophyta</taxon>
        <taxon>Spermatophyta</taxon>
        <taxon>Magnoliopsida</taxon>
        <taxon>Liliopsida</taxon>
        <taxon>Zosteraceae</taxon>
        <taxon>Zostera</taxon>
    </lineage>
</organism>
<evidence type="ECO:0000313" key="14">
    <source>
        <dbReference type="Proteomes" id="UP000036987"/>
    </source>
</evidence>
<dbReference type="SUPFAM" id="SSF54277">
    <property type="entry name" value="CAD &amp; PB1 domains"/>
    <property type="match status" value="1"/>
</dbReference>
<dbReference type="GO" id="GO:0006355">
    <property type="term" value="P:regulation of DNA-templated transcription"/>
    <property type="evidence" value="ECO:0007669"/>
    <property type="project" value="InterPro"/>
</dbReference>
<dbReference type="InterPro" id="IPR053793">
    <property type="entry name" value="PB1-like"/>
</dbReference>
<comment type="function">
    <text evidence="1 10">Aux/IAA proteins are short-lived transcriptional factors that function as repressors of early auxin response genes at low auxin concentrations.</text>
</comment>
<comment type="similarity">
    <text evidence="3 10">Belongs to the Aux/IAA family.</text>
</comment>
<accession>A0A0K9PXX5</accession>
<evidence type="ECO:0000256" key="6">
    <source>
        <dbReference type="ARBA" id="ARBA00023015"/>
    </source>
</evidence>
<feature type="region of interest" description="Disordered" evidence="11">
    <location>
        <begin position="1"/>
        <end position="45"/>
    </location>
</feature>
<dbReference type="PANTHER" id="PTHR31734">
    <property type="entry name" value="AUXIN-RESPONSIVE PROTEIN IAA17"/>
    <property type="match status" value="1"/>
</dbReference>
<evidence type="ECO:0000256" key="11">
    <source>
        <dbReference type="SAM" id="MobiDB-lite"/>
    </source>
</evidence>
<evidence type="ECO:0000256" key="7">
    <source>
        <dbReference type="ARBA" id="ARBA00023163"/>
    </source>
</evidence>
<comment type="subunit">
    <text evidence="4 10">Homodimers and heterodimers.</text>
</comment>
<dbReference type="FunFam" id="3.10.20.90:FF:000078">
    <property type="entry name" value="Auxin-responsive protein"/>
    <property type="match status" value="1"/>
</dbReference>
<comment type="subcellular location">
    <subcellularLocation>
        <location evidence="2 10">Nucleus</location>
    </subcellularLocation>
</comment>
<keyword evidence="7 10" id="KW-0804">Transcription</keyword>
<evidence type="ECO:0000313" key="13">
    <source>
        <dbReference type="EMBL" id="KMZ73866.1"/>
    </source>
</evidence>
<evidence type="ECO:0000256" key="1">
    <source>
        <dbReference type="ARBA" id="ARBA00002159"/>
    </source>
</evidence>
<dbReference type="Gene3D" id="3.10.20.90">
    <property type="entry name" value="Phosphatidylinositol 3-kinase Catalytic Subunit, Chain A, domain 1"/>
    <property type="match status" value="1"/>
</dbReference>
<protein>
    <recommendedName>
        <fullName evidence="10">Auxin-responsive protein</fullName>
    </recommendedName>
</protein>
<dbReference type="GO" id="GO:0009734">
    <property type="term" value="P:auxin-activated signaling pathway"/>
    <property type="evidence" value="ECO:0007669"/>
    <property type="project" value="UniProtKB-UniRule"/>
</dbReference>
<keyword evidence="14" id="KW-1185">Reference proteome</keyword>
<reference evidence="14" key="1">
    <citation type="journal article" date="2016" name="Nature">
        <title>The genome of the seagrass Zostera marina reveals angiosperm adaptation to the sea.</title>
        <authorList>
            <person name="Olsen J.L."/>
            <person name="Rouze P."/>
            <person name="Verhelst B."/>
            <person name="Lin Y.-C."/>
            <person name="Bayer T."/>
            <person name="Collen J."/>
            <person name="Dattolo E."/>
            <person name="De Paoli E."/>
            <person name="Dittami S."/>
            <person name="Maumus F."/>
            <person name="Michel G."/>
            <person name="Kersting A."/>
            <person name="Lauritano C."/>
            <person name="Lohaus R."/>
            <person name="Toepel M."/>
            <person name="Tonon T."/>
            <person name="Vanneste K."/>
            <person name="Amirebrahimi M."/>
            <person name="Brakel J."/>
            <person name="Bostroem C."/>
            <person name="Chovatia M."/>
            <person name="Grimwood J."/>
            <person name="Jenkins J.W."/>
            <person name="Jueterbock A."/>
            <person name="Mraz A."/>
            <person name="Stam W.T."/>
            <person name="Tice H."/>
            <person name="Bornberg-Bauer E."/>
            <person name="Green P.J."/>
            <person name="Pearson G.A."/>
            <person name="Procaccini G."/>
            <person name="Duarte C.M."/>
            <person name="Schmutz J."/>
            <person name="Reusch T.B.H."/>
            <person name="Van de Peer Y."/>
        </authorList>
    </citation>
    <scope>NUCLEOTIDE SEQUENCE [LARGE SCALE GENOMIC DNA]</scope>
    <source>
        <strain evidence="14">cv. Finnish</strain>
    </source>
</reference>
<feature type="domain" description="PB1" evidence="12">
    <location>
        <begin position="89"/>
        <end position="174"/>
    </location>
</feature>
<dbReference type="InterPro" id="IPR003311">
    <property type="entry name" value="AUX_IAA"/>
</dbReference>
<evidence type="ECO:0000256" key="4">
    <source>
        <dbReference type="ARBA" id="ARBA00011726"/>
    </source>
</evidence>
<keyword evidence="8 10" id="KW-0539">Nucleus</keyword>
<comment type="caution">
    <text evidence="13">The sequence shown here is derived from an EMBL/GenBank/DDBJ whole genome shotgun (WGS) entry which is preliminary data.</text>
</comment>
<evidence type="ECO:0000256" key="8">
    <source>
        <dbReference type="ARBA" id="ARBA00023242"/>
    </source>
</evidence>
<evidence type="ECO:0000256" key="5">
    <source>
        <dbReference type="ARBA" id="ARBA00022491"/>
    </source>
</evidence>
<dbReference type="EMBL" id="LFYR01000514">
    <property type="protein sequence ID" value="KMZ73866.1"/>
    <property type="molecule type" value="Genomic_DNA"/>
</dbReference>
<dbReference type="Pfam" id="PF02309">
    <property type="entry name" value="AUX_IAA"/>
    <property type="match status" value="1"/>
</dbReference>
<dbReference type="OMA" id="PADMNED"/>
<dbReference type="PANTHER" id="PTHR31734:SF8">
    <property type="entry name" value="AUXIN-RESPONSIVE PROTEIN IAA24"/>
    <property type="match status" value="1"/>
</dbReference>
<sequence length="187" mass="20634">MESRRGDIDSLEATELRLGLPGTEKASAVSSTDLRGTKRPSSDCFDKETPAKTQVVGWPPVRSFRKNTFHAKKNKTVTETTGDVSSAVGLFVKVSMDGAPYLRKIDLSIFKGYKELRHALDTMFKCFSTTNTTGDCGSEFSVAYEDKDGDLMLAGDVPWEMFSCSCKRLRIMKGSEAKGLVWSANHE</sequence>
<keyword evidence="6 10" id="KW-0805">Transcription regulation</keyword>
<gene>
    <name evidence="13" type="ORF">ZOSMA_13G00700</name>
</gene>
<keyword evidence="5 10" id="KW-0678">Repressor</keyword>
<dbReference type="GO" id="GO:0005634">
    <property type="term" value="C:nucleus"/>
    <property type="evidence" value="ECO:0007669"/>
    <property type="project" value="UniProtKB-SubCell"/>
</dbReference>
<evidence type="ECO:0000256" key="10">
    <source>
        <dbReference type="RuleBase" id="RU004549"/>
    </source>
</evidence>
<dbReference type="AlphaFoldDB" id="A0A0K9PXX5"/>
<dbReference type="PROSITE" id="PS51745">
    <property type="entry name" value="PB1"/>
    <property type="match status" value="1"/>
</dbReference>
<evidence type="ECO:0000256" key="2">
    <source>
        <dbReference type="ARBA" id="ARBA00004123"/>
    </source>
</evidence>
<evidence type="ECO:0000256" key="3">
    <source>
        <dbReference type="ARBA" id="ARBA00006728"/>
    </source>
</evidence>
<keyword evidence="9 10" id="KW-0927">Auxin signaling pathway</keyword>